<evidence type="ECO:0000313" key="3">
    <source>
        <dbReference type="Proteomes" id="UP000789595"/>
    </source>
</evidence>
<dbReference type="EMBL" id="CAKKNE010000005">
    <property type="protein sequence ID" value="CAH0377411.1"/>
    <property type="molecule type" value="Genomic_DNA"/>
</dbReference>
<feature type="region of interest" description="Disordered" evidence="1">
    <location>
        <begin position="403"/>
        <end position="534"/>
    </location>
</feature>
<feature type="region of interest" description="Disordered" evidence="1">
    <location>
        <begin position="1"/>
        <end position="36"/>
    </location>
</feature>
<sequence>MEPASPPPKRTPAPRTPVGARNQPKAPTPGRSRPAPALFEDYAAFARAARRAAAAVGARAAPGERRDAVADVCWRACADSVARRVPPPRTLAVAWVPQLIQELGASTRVEARALRRAVRARCVRPPLQRATTETLPARSPTRTSSADEARRKLRDAELQVLLRVTLSADARRLQDRDFRAVRAIVEHASFALNAPHVRCEPPRRARPADDADYHVDYASLPSFVATALQPPLSTLAPEVLDRLAAALELASQDEPPPPPRRRPRQNDDGAWPAPARSMLPPAKRPRLERRASSSGGAPSGGSWAAFCAATAAAPAPAAPAAPSTTPAPPAAAPAPRARPRRAPASAPRSSQPLARTRTRPPPPPPAAPPPVRAPLRRAGSLDRAGSLRLLGASTQRRVLGSLAGDASARRAPPRSAASASVARAPAPARSPAARGPQTLVDAASPSPPRQRGGARARAAAARRRGGSAAARRSGSTGAPAPAPAAPAPVLAPRIIAETPPYLNSPESEDEGEGLAARRRAVARGKERVRGRLAF</sequence>
<gene>
    <name evidence="2" type="ORF">PECAL_5P19620</name>
</gene>
<feature type="region of interest" description="Disordered" evidence="1">
    <location>
        <begin position="249"/>
        <end position="300"/>
    </location>
</feature>
<feature type="compositionally biased region" description="Basic and acidic residues" evidence="1">
    <location>
        <begin position="523"/>
        <end position="534"/>
    </location>
</feature>
<name>A0A8J2T0F4_9STRA</name>
<feature type="compositionally biased region" description="Low complexity" evidence="1">
    <location>
        <begin position="449"/>
        <end position="459"/>
    </location>
</feature>
<comment type="caution">
    <text evidence="2">The sequence shown here is derived from an EMBL/GenBank/DDBJ whole genome shotgun (WGS) entry which is preliminary data.</text>
</comment>
<reference evidence="2" key="1">
    <citation type="submission" date="2021-11" db="EMBL/GenBank/DDBJ databases">
        <authorList>
            <consortium name="Genoscope - CEA"/>
            <person name="William W."/>
        </authorList>
    </citation>
    <scope>NUCLEOTIDE SEQUENCE</scope>
</reference>
<evidence type="ECO:0000313" key="2">
    <source>
        <dbReference type="EMBL" id="CAH0377411.1"/>
    </source>
</evidence>
<evidence type="ECO:0000256" key="1">
    <source>
        <dbReference type="SAM" id="MobiDB-lite"/>
    </source>
</evidence>
<dbReference type="OrthoDB" id="10656248at2759"/>
<feature type="region of interest" description="Disordered" evidence="1">
    <location>
        <begin position="316"/>
        <end position="379"/>
    </location>
</feature>
<feature type="region of interest" description="Disordered" evidence="1">
    <location>
        <begin position="131"/>
        <end position="150"/>
    </location>
</feature>
<feature type="compositionally biased region" description="Low complexity" evidence="1">
    <location>
        <begin position="409"/>
        <end position="434"/>
    </location>
</feature>
<feature type="compositionally biased region" description="Pro residues" evidence="1">
    <location>
        <begin position="359"/>
        <end position="372"/>
    </location>
</feature>
<proteinExistence type="predicted"/>
<feature type="compositionally biased region" description="Low complexity" evidence="1">
    <location>
        <begin position="342"/>
        <end position="355"/>
    </location>
</feature>
<feature type="compositionally biased region" description="Polar residues" evidence="1">
    <location>
        <begin position="131"/>
        <end position="144"/>
    </location>
</feature>
<accession>A0A8J2T0F4</accession>
<organism evidence="2 3">
    <name type="scientific">Pelagomonas calceolata</name>
    <dbReference type="NCBI Taxonomy" id="35677"/>
    <lineage>
        <taxon>Eukaryota</taxon>
        <taxon>Sar</taxon>
        <taxon>Stramenopiles</taxon>
        <taxon>Ochrophyta</taxon>
        <taxon>Pelagophyceae</taxon>
        <taxon>Pelagomonadales</taxon>
        <taxon>Pelagomonadaceae</taxon>
        <taxon>Pelagomonas</taxon>
    </lineage>
</organism>
<protein>
    <submittedName>
        <fullName evidence="2">Uncharacterized protein</fullName>
    </submittedName>
</protein>
<dbReference type="Proteomes" id="UP000789595">
    <property type="component" value="Unassembled WGS sequence"/>
</dbReference>
<feature type="compositionally biased region" description="Pro residues" evidence="1">
    <location>
        <begin position="1"/>
        <end position="15"/>
    </location>
</feature>
<keyword evidence="3" id="KW-1185">Reference proteome</keyword>
<feature type="compositionally biased region" description="Low complexity" evidence="1">
    <location>
        <begin position="466"/>
        <end position="479"/>
    </location>
</feature>
<dbReference type="AlphaFoldDB" id="A0A8J2T0F4"/>